<dbReference type="OrthoDB" id="9865919at2"/>
<accession>A0A3E2NJI0</accession>
<dbReference type="RefSeq" id="WP_117385052.1">
    <property type="nucleotide sequence ID" value="NZ_QWDE01000007.1"/>
</dbReference>
<dbReference type="Proteomes" id="UP000260823">
    <property type="component" value="Unassembled WGS sequence"/>
</dbReference>
<sequence>MASITTATKNKQILLSLRNRFINDYNLTEAVNSFYNHYAIDFGADGTFPYTFTPSIIIQDKQLEQYIHDYEDIVKGLALNNHQSDEIFFLAKTFESFSNEKEKQIIKENYLRGNGKLLVSLLKAPIKDYSLDSIYQAFDDEDLYPDEVNNIILSFLTIVTNKPIESFLDSDNQLDFCKLSTNEALNLVKEIRKQTNIRIDFRTGDKDINIYISKDVSTIFGYKENFKSRYCEPQSSWFKREILTDVVRRLFKEQESHNTDLYKHLCRLKEVFNPNAKELDNLVGNWNRESHKTHNFKAWYNILNSYLNNNGLLITKNKTNARRAILFLRLSIIFGFIDDSGHFVQQPLYNQVSKSLKTFNLKVSGTTNFSPITLLNNIFKNLSSSTKY</sequence>
<evidence type="ECO:0000313" key="2">
    <source>
        <dbReference type="Proteomes" id="UP000260823"/>
    </source>
</evidence>
<proteinExistence type="predicted"/>
<protein>
    <submittedName>
        <fullName evidence="1">Uncharacterized protein</fullName>
    </submittedName>
</protein>
<evidence type="ECO:0000313" key="1">
    <source>
        <dbReference type="EMBL" id="RFZ81152.1"/>
    </source>
</evidence>
<keyword evidence="2" id="KW-1185">Reference proteome</keyword>
<comment type="caution">
    <text evidence="1">The sequence shown here is derived from an EMBL/GenBank/DDBJ whole genome shotgun (WGS) entry which is preliminary data.</text>
</comment>
<dbReference type="EMBL" id="QWDE01000007">
    <property type="protein sequence ID" value="RFZ81152.1"/>
    <property type="molecule type" value="Genomic_DNA"/>
</dbReference>
<dbReference type="AlphaFoldDB" id="A0A3E2NJI0"/>
<organism evidence="1 2">
    <name type="scientific">Mucilaginibacter terrenus</name>
    <dbReference type="NCBI Taxonomy" id="2482727"/>
    <lineage>
        <taxon>Bacteria</taxon>
        <taxon>Pseudomonadati</taxon>
        <taxon>Bacteroidota</taxon>
        <taxon>Sphingobacteriia</taxon>
        <taxon>Sphingobacteriales</taxon>
        <taxon>Sphingobacteriaceae</taxon>
        <taxon>Mucilaginibacter</taxon>
    </lineage>
</organism>
<reference evidence="1 2" key="1">
    <citation type="submission" date="2018-08" db="EMBL/GenBank/DDBJ databases">
        <title>Mucilaginibacter terrae sp. nov., isolated from manganese diggings.</title>
        <authorList>
            <person name="Huang Y."/>
            <person name="Zhou Z."/>
        </authorList>
    </citation>
    <scope>NUCLEOTIDE SEQUENCE [LARGE SCALE GENOMIC DNA]</scope>
    <source>
        <strain evidence="1 2">ZH6</strain>
    </source>
</reference>
<name>A0A3E2NJI0_9SPHI</name>
<gene>
    <name evidence="1" type="ORF">DYU05_20560</name>
</gene>